<dbReference type="CDD" id="cd03219">
    <property type="entry name" value="ABC_Mj1267_LivG_branched"/>
    <property type="match status" value="1"/>
</dbReference>
<evidence type="ECO:0000256" key="1">
    <source>
        <dbReference type="ARBA" id="ARBA00022448"/>
    </source>
</evidence>
<dbReference type="GO" id="GO:0005886">
    <property type="term" value="C:plasma membrane"/>
    <property type="evidence" value="ECO:0007669"/>
    <property type="project" value="TreeGrafter"/>
</dbReference>
<evidence type="ECO:0000259" key="4">
    <source>
        <dbReference type="PROSITE" id="PS50893"/>
    </source>
</evidence>
<keyword evidence="3 5" id="KW-0067">ATP-binding</keyword>
<dbReference type="EMBL" id="CP012333">
    <property type="protein sequence ID" value="AKU98502.1"/>
    <property type="molecule type" value="Genomic_DNA"/>
</dbReference>
<dbReference type="SMART" id="SM00382">
    <property type="entry name" value="AAA"/>
    <property type="match status" value="1"/>
</dbReference>
<dbReference type="InterPro" id="IPR027417">
    <property type="entry name" value="P-loop_NTPase"/>
</dbReference>
<keyword evidence="6" id="KW-1185">Reference proteome</keyword>
<dbReference type="PROSITE" id="PS00211">
    <property type="entry name" value="ABC_TRANSPORTER_1"/>
    <property type="match status" value="1"/>
</dbReference>
<dbReference type="RefSeq" id="WP_146649450.1">
    <property type="nucleotide sequence ID" value="NZ_CP012333.1"/>
</dbReference>
<organism evidence="5 6">
    <name type="scientific">Labilithrix luteola</name>
    <dbReference type="NCBI Taxonomy" id="1391654"/>
    <lineage>
        <taxon>Bacteria</taxon>
        <taxon>Pseudomonadati</taxon>
        <taxon>Myxococcota</taxon>
        <taxon>Polyangia</taxon>
        <taxon>Polyangiales</taxon>
        <taxon>Labilitrichaceae</taxon>
        <taxon>Labilithrix</taxon>
    </lineage>
</organism>
<dbReference type="PATRIC" id="fig|1391654.3.peg.5237"/>
<dbReference type="SUPFAM" id="SSF52540">
    <property type="entry name" value="P-loop containing nucleoside triphosphate hydrolases"/>
    <property type="match status" value="1"/>
</dbReference>
<sequence>MDLVLEHVSKSFGGLKAVANVSFTVKGKSIFGLIGPNGAGKTTVFNLITGVYKHDQGSIVFGGKDLRPLKPARIAEAGIGRTFQNIRLFSQLTVIENLLVACELQKRAHLAAAILRLPVHYEDEAAMYQRAMELLRVFDLHDAAEEPPTSLSYGNQRRLEIARAMMLEPKLLLLDEPAAGMNYGEAEGLKTQIRWLRDTFDLSVVLVEHNMQVVMGVCEDIHVLDHGETIAHGTPEVVRQDPKVLAAYLGEVEEAS</sequence>
<dbReference type="AlphaFoldDB" id="A0A0K1PYB7"/>
<dbReference type="InterPro" id="IPR003439">
    <property type="entry name" value="ABC_transporter-like_ATP-bd"/>
</dbReference>
<dbReference type="GO" id="GO:1903806">
    <property type="term" value="P:L-isoleucine import across plasma membrane"/>
    <property type="evidence" value="ECO:0007669"/>
    <property type="project" value="TreeGrafter"/>
</dbReference>
<evidence type="ECO:0000256" key="3">
    <source>
        <dbReference type="ARBA" id="ARBA00022840"/>
    </source>
</evidence>
<dbReference type="InterPro" id="IPR051120">
    <property type="entry name" value="ABC_AA/LPS_Transport"/>
</dbReference>
<dbReference type="InterPro" id="IPR032823">
    <property type="entry name" value="BCA_ABC_TP_C"/>
</dbReference>
<evidence type="ECO:0000313" key="5">
    <source>
        <dbReference type="EMBL" id="AKU98502.1"/>
    </source>
</evidence>
<dbReference type="Pfam" id="PF00005">
    <property type="entry name" value="ABC_tran"/>
    <property type="match status" value="1"/>
</dbReference>
<keyword evidence="1" id="KW-0813">Transport</keyword>
<proteinExistence type="predicted"/>
<accession>A0A0K1PYB7</accession>
<name>A0A0K1PYB7_9BACT</name>
<dbReference type="GO" id="GO:1903805">
    <property type="term" value="P:L-valine import across plasma membrane"/>
    <property type="evidence" value="ECO:0007669"/>
    <property type="project" value="TreeGrafter"/>
</dbReference>
<evidence type="ECO:0000313" key="6">
    <source>
        <dbReference type="Proteomes" id="UP000064967"/>
    </source>
</evidence>
<keyword evidence="2" id="KW-0547">Nucleotide-binding</keyword>
<dbReference type="GO" id="GO:0042941">
    <property type="term" value="P:D-alanine transmembrane transport"/>
    <property type="evidence" value="ECO:0007669"/>
    <property type="project" value="TreeGrafter"/>
</dbReference>
<dbReference type="Gene3D" id="3.40.50.300">
    <property type="entry name" value="P-loop containing nucleotide triphosphate hydrolases"/>
    <property type="match status" value="1"/>
</dbReference>
<dbReference type="GO" id="GO:0016887">
    <property type="term" value="F:ATP hydrolysis activity"/>
    <property type="evidence" value="ECO:0007669"/>
    <property type="project" value="InterPro"/>
</dbReference>
<dbReference type="InterPro" id="IPR017871">
    <property type="entry name" value="ABC_transporter-like_CS"/>
</dbReference>
<gene>
    <name evidence="5" type="ORF">AKJ09_05166</name>
</gene>
<dbReference type="GO" id="GO:0015808">
    <property type="term" value="P:L-alanine transport"/>
    <property type="evidence" value="ECO:0007669"/>
    <property type="project" value="TreeGrafter"/>
</dbReference>
<dbReference type="STRING" id="1391654.AKJ09_05166"/>
<dbReference type="FunFam" id="3.40.50.300:FF:000421">
    <property type="entry name" value="Branched-chain amino acid ABC transporter ATP-binding protein"/>
    <property type="match status" value="1"/>
</dbReference>
<dbReference type="Pfam" id="PF12399">
    <property type="entry name" value="BCA_ABC_TP_C"/>
    <property type="match status" value="1"/>
</dbReference>
<dbReference type="KEGG" id="llu:AKJ09_05166"/>
<dbReference type="PROSITE" id="PS50893">
    <property type="entry name" value="ABC_TRANSPORTER_2"/>
    <property type="match status" value="1"/>
</dbReference>
<dbReference type="OrthoDB" id="9805130at2"/>
<protein>
    <submittedName>
        <fullName evidence="5">Branched-chain amino acid transport ATP-binding protein LivG</fullName>
    </submittedName>
</protein>
<dbReference type="GO" id="GO:0005524">
    <property type="term" value="F:ATP binding"/>
    <property type="evidence" value="ECO:0007669"/>
    <property type="project" value="UniProtKB-KW"/>
</dbReference>
<dbReference type="GO" id="GO:0015188">
    <property type="term" value="F:L-isoleucine transmembrane transporter activity"/>
    <property type="evidence" value="ECO:0007669"/>
    <property type="project" value="TreeGrafter"/>
</dbReference>
<dbReference type="GO" id="GO:0015192">
    <property type="term" value="F:L-phenylalanine transmembrane transporter activity"/>
    <property type="evidence" value="ECO:0007669"/>
    <property type="project" value="TreeGrafter"/>
</dbReference>
<dbReference type="GO" id="GO:0005304">
    <property type="term" value="F:L-valine transmembrane transporter activity"/>
    <property type="evidence" value="ECO:0007669"/>
    <property type="project" value="TreeGrafter"/>
</dbReference>
<dbReference type="Proteomes" id="UP000064967">
    <property type="component" value="Chromosome"/>
</dbReference>
<reference evidence="5 6" key="1">
    <citation type="submission" date="2015-08" db="EMBL/GenBank/DDBJ databases">
        <authorList>
            <person name="Babu N.S."/>
            <person name="Beckwith C.J."/>
            <person name="Beseler K.G."/>
            <person name="Brison A."/>
            <person name="Carone J.V."/>
            <person name="Caskin T.P."/>
            <person name="Diamond M."/>
            <person name="Durham M.E."/>
            <person name="Foxe J.M."/>
            <person name="Go M."/>
            <person name="Henderson B.A."/>
            <person name="Jones I.B."/>
            <person name="McGettigan J.A."/>
            <person name="Micheletti S.J."/>
            <person name="Nasrallah M.E."/>
            <person name="Ortiz D."/>
            <person name="Piller C.R."/>
            <person name="Privatt S.R."/>
            <person name="Schneider S.L."/>
            <person name="Sharp S."/>
            <person name="Smith T.C."/>
            <person name="Stanton J.D."/>
            <person name="Ullery H.E."/>
            <person name="Wilson R.J."/>
            <person name="Serrano M.G."/>
            <person name="Buck G."/>
            <person name="Lee V."/>
            <person name="Wang Y."/>
            <person name="Carvalho R."/>
            <person name="Voegtly L."/>
            <person name="Shi R."/>
            <person name="Duckworth R."/>
            <person name="Johnson A."/>
            <person name="Loviza R."/>
            <person name="Walstead R."/>
            <person name="Shah Z."/>
            <person name="Kiflezghi M."/>
            <person name="Wade K."/>
            <person name="Ball S.L."/>
            <person name="Bradley K.W."/>
            <person name="Asai D.J."/>
            <person name="Bowman C.A."/>
            <person name="Russell D.A."/>
            <person name="Pope W.H."/>
            <person name="Jacobs-Sera D."/>
            <person name="Hendrix R.W."/>
            <person name="Hatfull G.F."/>
        </authorList>
    </citation>
    <scope>NUCLEOTIDE SEQUENCE [LARGE SCALE GENOMIC DNA]</scope>
    <source>
        <strain evidence="5 6">DSM 27648</strain>
    </source>
</reference>
<dbReference type="PANTHER" id="PTHR45772:SF7">
    <property type="entry name" value="AMINO ACID ABC TRANSPORTER ATP-BINDING PROTEIN"/>
    <property type="match status" value="1"/>
</dbReference>
<dbReference type="PANTHER" id="PTHR45772">
    <property type="entry name" value="CONSERVED COMPONENT OF ABC TRANSPORTER FOR NATURAL AMINO ACIDS-RELATED"/>
    <property type="match status" value="1"/>
</dbReference>
<feature type="domain" description="ABC transporter" evidence="4">
    <location>
        <begin position="3"/>
        <end position="251"/>
    </location>
</feature>
<dbReference type="InterPro" id="IPR003593">
    <property type="entry name" value="AAA+_ATPase"/>
</dbReference>
<evidence type="ECO:0000256" key="2">
    <source>
        <dbReference type="ARBA" id="ARBA00022741"/>
    </source>
</evidence>